<accession>A0A1F8ECB9</accession>
<dbReference type="Gene3D" id="3.40.1440.10">
    <property type="entry name" value="GIY-YIG endonuclease"/>
    <property type="match status" value="1"/>
</dbReference>
<organism evidence="3 4">
    <name type="scientific">Candidatus Yanofskybacteria bacterium RIFCSPHIGHO2_01_FULL_41_21</name>
    <dbReference type="NCBI Taxonomy" id="1802660"/>
    <lineage>
        <taxon>Bacteria</taxon>
        <taxon>Candidatus Yanofskyibacteriota</taxon>
    </lineage>
</organism>
<evidence type="ECO:0000259" key="2">
    <source>
        <dbReference type="PROSITE" id="PS50164"/>
    </source>
</evidence>
<dbReference type="SUPFAM" id="SSF82771">
    <property type="entry name" value="GIY-YIG endonuclease"/>
    <property type="match status" value="1"/>
</dbReference>
<evidence type="ECO:0000313" key="3">
    <source>
        <dbReference type="EMBL" id="OGM97758.1"/>
    </source>
</evidence>
<reference evidence="3 4" key="1">
    <citation type="journal article" date="2016" name="Nat. Commun.">
        <title>Thousands of microbial genomes shed light on interconnected biogeochemical processes in an aquifer system.</title>
        <authorList>
            <person name="Anantharaman K."/>
            <person name="Brown C.T."/>
            <person name="Hug L.A."/>
            <person name="Sharon I."/>
            <person name="Castelle C.J."/>
            <person name="Probst A.J."/>
            <person name="Thomas B.C."/>
            <person name="Singh A."/>
            <person name="Wilkins M.J."/>
            <person name="Karaoz U."/>
            <person name="Brodie E.L."/>
            <person name="Williams K.H."/>
            <person name="Hubbard S.S."/>
            <person name="Banfield J.F."/>
        </authorList>
    </citation>
    <scope>NUCLEOTIDE SEQUENCE [LARGE SCALE GENOMIC DNA]</scope>
</reference>
<dbReference type="InterPro" id="IPR035901">
    <property type="entry name" value="GIY-YIG_endonuc_sf"/>
</dbReference>
<comment type="caution">
    <text evidence="3">The sequence shown here is derived from an EMBL/GenBank/DDBJ whole genome shotgun (WGS) entry which is preliminary data.</text>
</comment>
<protein>
    <recommendedName>
        <fullName evidence="2">GIY-YIG domain-containing protein</fullName>
    </recommendedName>
</protein>
<evidence type="ECO:0000313" key="4">
    <source>
        <dbReference type="Proteomes" id="UP000178520"/>
    </source>
</evidence>
<dbReference type="PROSITE" id="PS50164">
    <property type="entry name" value="GIY_YIG"/>
    <property type="match status" value="1"/>
</dbReference>
<dbReference type="PANTHER" id="PTHR34477">
    <property type="entry name" value="UPF0213 PROTEIN YHBQ"/>
    <property type="match status" value="1"/>
</dbReference>
<dbReference type="InterPro" id="IPR000305">
    <property type="entry name" value="GIY-YIG_endonuc"/>
</dbReference>
<dbReference type="Proteomes" id="UP000178520">
    <property type="component" value="Unassembled WGS sequence"/>
</dbReference>
<evidence type="ECO:0000256" key="1">
    <source>
        <dbReference type="ARBA" id="ARBA00007435"/>
    </source>
</evidence>
<comment type="similarity">
    <text evidence="1">Belongs to the UPF0213 family.</text>
</comment>
<name>A0A1F8ECB9_9BACT</name>
<proteinExistence type="inferred from homology"/>
<dbReference type="EMBL" id="MGJA01000008">
    <property type="protein sequence ID" value="OGM97758.1"/>
    <property type="molecule type" value="Genomic_DNA"/>
</dbReference>
<feature type="domain" description="GIY-YIG" evidence="2">
    <location>
        <begin position="1"/>
        <end position="76"/>
    </location>
</feature>
<gene>
    <name evidence="3" type="ORF">A2735_01195</name>
</gene>
<dbReference type="InterPro" id="IPR050190">
    <property type="entry name" value="UPF0213_domain"/>
</dbReference>
<sequence>MSYFVYVLRSKKDGKLYTGYSEDPERRLKEHNAGKTVSLLKRRPLIIVYQEIYNKEIQAKRRERFLKTGQGRKFLQTALKLAVVQDFRKN</sequence>
<dbReference type="AlphaFoldDB" id="A0A1F8ECB9"/>
<dbReference type="PANTHER" id="PTHR34477:SF1">
    <property type="entry name" value="UPF0213 PROTEIN YHBQ"/>
    <property type="match status" value="1"/>
</dbReference>
<dbReference type="SMART" id="SM00465">
    <property type="entry name" value="GIYc"/>
    <property type="match status" value="1"/>
</dbReference>
<dbReference type="Pfam" id="PF01541">
    <property type="entry name" value="GIY-YIG"/>
    <property type="match status" value="1"/>
</dbReference>
<dbReference type="CDD" id="cd10449">
    <property type="entry name" value="GIY-YIG_SLX1_like"/>
    <property type="match status" value="1"/>
</dbReference>